<accession>A0A0M8MD20</accession>
<dbReference type="STRING" id="1202724.AM493_17490"/>
<reference evidence="2 3" key="1">
    <citation type="submission" date="2015-08" db="EMBL/GenBank/DDBJ databases">
        <title>Whole genome sequence of Flavobacterium akiainvivens IK-1T, from decaying Wikstroemia oahuensis, an endemic Hawaiian shrub.</title>
        <authorList>
            <person name="Wan X."/>
            <person name="Hou S."/>
            <person name="Saito J."/>
            <person name="Donachie S."/>
        </authorList>
    </citation>
    <scope>NUCLEOTIDE SEQUENCE [LARGE SCALE GENOMIC DNA]</scope>
    <source>
        <strain evidence="2 3">IK-1</strain>
    </source>
</reference>
<gene>
    <name evidence="2" type="ORF">AM493_17490</name>
</gene>
<dbReference type="PATRIC" id="fig|1202724.3.peg.3636"/>
<comment type="caution">
    <text evidence="2">The sequence shown here is derived from an EMBL/GenBank/DDBJ whole genome shotgun (WGS) entry which is preliminary data.</text>
</comment>
<keyword evidence="1" id="KW-0472">Membrane</keyword>
<evidence type="ECO:0000313" key="2">
    <source>
        <dbReference type="EMBL" id="KOS07635.1"/>
    </source>
</evidence>
<sequence length="115" mass="13070">MNLNLVSYGIFLAAVAYIIVVVGQICYRNGNVYVLSLMPGHEELCTRINKILLTGYYLVNIGYAATTLISWQKITTWAMLLETLSYRIALIVLILSALHYINLFVITKYVKKLIH</sequence>
<evidence type="ECO:0000313" key="3">
    <source>
        <dbReference type="Proteomes" id="UP000037755"/>
    </source>
</evidence>
<feature type="transmembrane region" description="Helical" evidence="1">
    <location>
        <begin position="48"/>
        <end position="72"/>
    </location>
</feature>
<keyword evidence="3" id="KW-1185">Reference proteome</keyword>
<keyword evidence="1" id="KW-1133">Transmembrane helix</keyword>
<proteinExistence type="predicted"/>
<name>A0A0M8MD20_9FLAO</name>
<organism evidence="2 3">
    <name type="scientific">Flavobacterium akiainvivens</name>
    <dbReference type="NCBI Taxonomy" id="1202724"/>
    <lineage>
        <taxon>Bacteria</taxon>
        <taxon>Pseudomonadati</taxon>
        <taxon>Bacteroidota</taxon>
        <taxon>Flavobacteriia</taxon>
        <taxon>Flavobacteriales</taxon>
        <taxon>Flavobacteriaceae</taxon>
        <taxon>Flavobacterium</taxon>
    </lineage>
</organism>
<dbReference type="AlphaFoldDB" id="A0A0M8MD20"/>
<dbReference type="OrthoDB" id="1438492at2"/>
<protein>
    <submittedName>
        <fullName evidence="2">Uncharacterized protein</fullName>
    </submittedName>
</protein>
<feature type="transmembrane region" description="Helical" evidence="1">
    <location>
        <begin position="84"/>
        <end position="106"/>
    </location>
</feature>
<feature type="transmembrane region" description="Helical" evidence="1">
    <location>
        <begin position="6"/>
        <end position="27"/>
    </location>
</feature>
<dbReference type="RefSeq" id="WP_054409348.1">
    <property type="nucleotide sequence ID" value="NZ_FOYA01000002.1"/>
</dbReference>
<evidence type="ECO:0000256" key="1">
    <source>
        <dbReference type="SAM" id="Phobius"/>
    </source>
</evidence>
<dbReference type="Proteomes" id="UP000037755">
    <property type="component" value="Unassembled WGS sequence"/>
</dbReference>
<keyword evidence="1" id="KW-0812">Transmembrane</keyword>
<dbReference type="EMBL" id="LIYD01000005">
    <property type="protein sequence ID" value="KOS07635.1"/>
    <property type="molecule type" value="Genomic_DNA"/>
</dbReference>